<dbReference type="AlphaFoldDB" id="A0A2T7PWK9"/>
<reference evidence="13 14" key="1">
    <citation type="submission" date="2018-04" db="EMBL/GenBank/DDBJ databases">
        <title>The genome of golden apple snail Pomacea canaliculata provides insight into stress tolerance and invasive adaptation.</title>
        <authorList>
            <person name="Liu C."/>
            <person name="Liu B."/>
            <person name="Ren Y."/>
            <person name="Zhang Y."/>
            <person name="Wang H."/>
            <person name="Li S."/>
            <person name="Jiang F."/>
            <person name="Yin L."/>
            <person name="Zhang G."/>
            <person name="Qian W."/>
            <person name="Fan W."/>
        </authorList>
    </citation>
    <scope>NUCLEOTIDE SEQUENCE [LARGE SCALE GENOMIC DNA]</scope>
    <source>
        <strain evidence="13">SZHN2017</strain>
        <tissue evidence="13">Muscle</tissue>
    </source>
</reference>
<keyword evidence="9" id="KW-0539">Nucleus</keyword>
<evidence type="ECO:0000259" key="12">
    <source>
        <dbReference type="Pfam" id="PF10258"/>
    </source>
</evidence>
<feature type="region of interest" description="Disordered" evidence="11">
    <location>
        <begin position="43"/>
        <end position="127"/>
    </location>
</feature>
<comment type="similarity">
    <text evidence="3">Belongs to the PHAX family.</text>
</comment>
<proteinExistence type="inferred from homology"/>
<evidence type="ECO:0000256" key="8">
    <source>
        <dbReference type="ARBA" id="ARBA00022927"/>
    </source>
</evidence>
<dbReference type="GO" id="GO:0006408">
    <property type="term" value="P:snRNA export from nucleus"/>
    <property type="evidence" value="ECO:0007669"/>
    <property type="project" value="InterPro"/>
</dbReference>
<dbReference type="InterPro" id="IPR019385">
    <property type="entry name" value="PHAX_RNA-binding_domain"/>
</dbReference>
<evidence type="ECO:0000256" key="11">
    <source>
        <dbReference type="SAM" id="MobiDB-lite"/>
    </source>
</evidence>
<evidence type="ECO:0000313" key="13">
    <source>
        <dbReference type="EMBL" id="PVD37812.1"/>
    </source>
</evidence>
<feature type="compositionally biased region" description="Basic residues" evidence="11">
    <location>
        <begin position="192"/>
        <end position="201"/>
    </location>
</feature>
<feature type="region of interest" description="Disordered" evidence="11">
    <location>
        <begin position="303"/>
        <end position="372"/>
    </location>
</feature>
<gene>
    <name evidence="13" type="ORF">C0Q70_00414</name>
</gene>
<dbReference type="PANTHER" id="PTHR13135:SF0">
    <property type="entry name" value="PHOSPHORYLATED ADAPTER RNA EXPORT PROTEIN"/>
    <property type="match status" value="1"/>
</dbReference>
<keyword evidence="5" id="KW-0813">Transport</keyword>
<dbReference type="InterPro" id="IPR039047">
    <property type="entry name" value="PHAX"/>
</dbReference>
<feature type="region of interest" description="Disordered" evidence="11">
    <location>
        <begin position="384"/>
        <end position="412"/>
    </location>
</feature>
<organism evidence="13 14">
    <name type="scientific">Pomacea canaliculata</name>
    <name type="common">Golden apple snail</name>
    <dbReference type="NCBI Taxonomy" id="400727"/>
    <lineage>
        <taxon>Eukaryota</taxon>
        <taxon>Metazoa</taxon>
        <taxon>Spiralia</taxon>
        <taxon>Lophotrochozoa</taxon>
        <taxon>Mollusca</taxon>
        <taxon>Gastropoda</taxon>
        <taxon>Caenogastropoda</taxon>
        <taxon>Architaenioglossa</taxon>
        <taxon>Ampullarioidea</taxon>
        <taxon>Ampullariidae</taxon>
        <taxon>Pomacea</taxon>
    </lineage>
</organism>
<feature type="domain" description="Phosphorylated adapter RNA export protein RNA-binding" evidence="12">
    <location>
        <begin position="215"/>
        <end position="294"/>
    </location>
</feature>
<evidence type="ECO:0000256" key="3">
    <source>
        <dbReference type="ARBA" id="ARBA00006094"/>
    </source>
</evidence>
<evidence type="ECO:0000256" key="6">
    <source>
        <dbReference type="ARBA" id="ARBA00022490"/>
    </source>
</evidence>
<dbReference type="EMBL" id="PZQS01000001">
    <property type="protein sequence ID" value="PVD37812.1"/>
    <property type="molecule type" value="Genomic_DNA"/>
</dbReference>
<protein>
    <recommendedName>
        <fullName evidence="4">Phosphorylated adapter RNA export protein</fullName>
    </recommendedName>
    <alternativeName>
        <fullName evidence="10">RNA U small nuclear RNA export adapter protein</fullName>
    </alternativeName>
</protein>
<sequence>MDWTGIQTFGGQGKSLQLPPALSAFLRASSAIAMSAVDLEELEEGEIAESDSAEKRSSSNPMHIPSKESEFRQNSDSQSDSQSDSDEEVWKKRRCLHLNASRDSNDKQPFVNPNYVKNGGMPKLPVPKKKDVWGSVLQEQILTQEVGGFSMEKRSKSDDLFDEVIDLEEASNKLQAQKRKRPVKERLSNKLTKQRPRRGLHNIKPSSTVDEVTYAIAKALKEKKIHLIRKVVEVIGQTKALHLLEETEEKEADGGMLTMNGSRRRTPGGVYLQLLKQQPDVTKEQIDKIFEEENRWFLENKKRKKIRARQRKHQQKIQNTVLKGEMDVEPAVSNCSENQASGGTGHDSGEDDVDTNRNYSDDECSADSNASFSKQLQTVIKQQAKLRSETNRQTDDDLDDVLDIEAEEDCIE</sequence>
<evidence type="ECO:0000256" key="4">
    <source>
        <dbReference type="ARBA" id="ARBA00016856"/>
    </source>
</evidence>
<feature type="compositionally biased region" description="Basic and acidic residues" evidence="11">
    <location>
        <begin position="386"/>
        <end position="395"/>
    </location>
</feature>
<dbReference type="PANTHER" id="PTHR13135">
    <property type="entry name" value="CYTOSOLIC RESINIFERATOXIN BINDING PROTEIN RBP-26"/>
    <property type="match status" value="1"/>
</dbReference>
<dbReference type="GO" id="GO:0005737">
    <property type="term" value="C:cytoplasm"/>
    <property type="evidence" value="ECO:0007669"/>
    <property type="project" value="UniProtKB-SubCell"/>
</dbReference>
<dbReference type="OrthoDB" id="20573at2759"/>
<comment type="caution">
    <text evidence="13">The sequence shown here is derived from an EMBL/GenBank/DDBJ whole genome shotgun (WGS) entry which is preliminary data.</text>
</comment>
<feature type="compositionally biased region" description="Basic residues" evidence="11">
    <location>
        <begin position="303"/>
        <end position="315"/>
    </location>
</feature>
<dbReference type="Proteomes" id="UP000245119">
    <property type="component" value="Linkage Group LG1"/>
</dbReference>
<comment type="subcellular location">
    <subcellularLocation>
        <location evidence="2">Cytoplasm</location>
    </subcellularLocation>
    <subcellularLocation>
        <location evidence="1">Nucleus</location>
    </subcellularLocation>
</comment>
<evidence type="ECO:0000256" key="10">
    <source>
        <dbReference type="ARBA" id="ARBA00030834"/>
    </source>
</evidence>
<dbReference type="STRING" id="400727.A0A2T7PWK9"/>
<dbReference type="InterPro" id="IPR038092">
    <property type="entry name" value="PHAX_RNA-binding_sf"/>
</dbReference>
<dbReference type="GO" id="GO:0003723">
    <property type="term" value="F:RNA binding"/>
    <property type="evidence" value="ECO:0007669"/>
    <property type="project" value="UniProtKB-KW"/>
</dbReference>
<dbReference type="Pfam" id="PF10258">
    <property type="entry name" value="PHAX_RNA-bd"/>
    <property type="match status" value="1"/>
</dbReference>
<dbReference type="Gene3D" id="1.10.10.1440">
    <property type="entry name" value="PHAX RNA-binding domain"/>
    <property type="match status" value="1"/>
</dbReference>
<keyword evidence="14" id="KW-1185">Reference proteome</keyword>
<evidence type="ECO:0000256" key="2">
    <source>
        <dbReference type="ARBA" id="ARBA00004496"/>
    </source>
</evidence>
<keyword evidence="8" id="KW-0653">Protein transport</keyword>
<feature type="region of interest" description="Disordered" evidence="11">
    <location>
        <begin position="172"/>
        <end position="204"/>
    </location>
</feature>
<evidence type="ECO:0000256" key="1">
    <source>
        <dbReference type="ARBA" id="ARBA00004123"/>
    </source>
</evidence>
<evidence type="ECO:0000313" key="14">
    <source>
        <dbReference type="Proteomes" id="UP000245119"/>
    </source>
</evidence>
<evidence type="ECO:0000256" key="9">
    <source>
        <dbReference type="ARBA" id="ARBA00023242"/>
    </source>
</evidence>
<keyword evidence="7" id="KW-0694">RNA-binding</keyword>
<name>A0A2T7PWK9_POMCA</name>
<dbReference type="FunFam" id="1.10.10.1440:FF:000001">
    <property type="entry name" value="phosphorylated adapter RNA export protein-like"/>
    <property type="match status" value="1"/>
</dbReference>
<evidence type="ECO:0000256" key="5">
    <source>
        <dbReference type="ARBA" id="ARBA00022448"/>
    </source>
</evidence>
<dbReference type="GO" id="GO:0005634">
    <property type="term" value="C:nucleus"/>
    <property type="evidence" value="ECO:0007669"/>
    <property type="project" value="UniProtKB-SubCell"/>
</dbReference>
<evidence type="ECO:0000256" key="7">
    <source>
        <dbReference type="ARBA" id="ARBA00022884"/>
    </source>
</evidence>
<feature type="compositionally biased region" description="Acidic residues" evidence="11">
    <location>
        <begin position="396"/>
        <end position="412"/>
    </location>
</feature>
<accession>A0A2T7PWK9</accession>
<keyword evidence="6" id="KW-0963">Cytoplasm</keyword>
<dbReference type="GO" id="GO:0015031">
    <property type="term" value="P:protein transport"/>
    <property type="evidence" value="ECO:0007669"/>
    <property type="project" value="UniProtKB-KW"/>
</dbReference>